<keyword evidence="2" id="KW-0812">Transmembrane</keyword>
<dbReference type="EMBL" id="JAIXMP010000010">
    <property type="protein sequence ID" value="KAI9266480.1"/>
    <property type="molecule type" value="Genomic_DNA"/>
</dbReference>
<keyword evidence="4" id="KW-1185">Reference proteome</keyword>
<dbReference type="AlphaFoldDB" id="A0AAD5PFD8"/>
<comment type="caution">
    <text evidence="3">The sequence shown here is derived from an EMBL/GenBank/DDBJ whole genome shotgun (WGS) entry which is preliminary data.</text>
</comment>
<reference evidence="3" key="1">
    <citation type="journal article" date="2022" name="IScience">
        <title>Evolution of zygomycete secretomes and the origins of terrestrial fungal ecologies.</title>
        <authorList>
            <person name="Chang Y."/>
            <person name="Wang Y."/>
            <person name="Mondo S."/>
            <person name="Ahrendt S."/>
            <person name="Andreopoulos W."/>
            <person name="Barry K."/>
            <person name="Beard J."/>
            <person name="Benny G.L."/>
            <person name="Blankenship S."/>
            <person name="Bonito G."/>
            <person name="Cuomo C."/>
            <person name="Desiro A."/>
            <person name="Gervers K.A."/>
            <person name="Hundley H."/>
            <person name="Kuo A."/>
            <person name="LaButti K."/>
            <person name="Lang B.F."/>
            <person name="Lipzen A."/>
            <person name="O'Donnell K."/>
            <person name="Pangilinan J."/>
            <person name="Reynolds N."/>
            <person name="Sandor L."/>
            <person name="Smith M.E."/>
            <person name="Tsang A."/>
            <person name="Grigoriev I.V."/>
            <person name="Stajich J.E."/>
            <person name="Spatafora J.W."/>
        </authorList>
    </citation>
    <scope>NUCLEOTIDE SEQUENCE</scope>
    <source>
        <strain evidence="3">RSA 2281</strain>
    </source>
</reference>
<keyword evidence="2" id="KW-0472">Membrane</keyword>
<reference evidence="3" key="2">
    <citation type="submission" date="2023-02" db="EMBL/GenBank/DDBJ databases">
        <authorList>
            <consortium name="DOE Joint Genome Institute"/>
            <person name="Mondo S.J."/>
            <person name="Chang Y."/>
            <person name="Wang Y."/>
            <person name="Ahrendt S."/>
            <person name="Andreopoulos W."/>
            <person name="Barry K."/>
            <person name="Beard J."/>
            <person name="Benny G.L."/>
            <person name="Blankenship S."/>
            <person name="Bonito G."/>
            <person name="Cuomo C."/>
            <person name="Desiro A."/>
            <person name="Gervers K.A."/>
            <person name="Hundley H."/>
            <person name="Kuo A."/>
            <person name="LaButti K."/>
            <person name="Lang B.F."/>
            <person name="Lipzen A."/>
            <person name="O'Donnell K."/>
            <person name="Pangilinan J."/>
            <person name="Reynolds N."/>
            <person name="Sandor L."/>
            <person name="Smith M.W."/>
            <person name="Tsang A."/>
            <person name="Grigoriev I.V."/>
            <person name="Stajich J.E."/>
            <person name="Spatafora J.W."/>
        </authorList>
    </citation>
    <scope>NUCLEOTIDE SEQUENCE</scope>
    <source>
        <strain evidence="3">RSA 2281</strain>
    </source>
</reference>
<sequence>MPRHERLQHQRSTGNILNRMRHNVRKILLIHKRNPNNNENNSNNNNNNNNDNDDIRRNQTVNKKRDWRTLSPECPPLPSVDLSPPNGDTILSNTAHLNNSNGAEHLTSLTDNKVRSHYFVIIIIIMLSINSLYTNYYYYYLRAKEYKKKEGCILFILYNIILYGNFFSWVKGGCCYVHMYMYAFLSITTTTLGSGLYIYYTI</sequence>
<feature type="region of interest" description="Disordered" evidence="1">
    <location>
        <begin position="32"/>
        <end position="82"/>
    </location>
</feature>
<evidence type="ECO:0000256" key="2">
    <source>
        <dbReference type="SAM" id="Phobius"/>
    </source>
</evidence>
<dbReference type="Proteomes" id="UP001209540">
    <property type="component" value="Unassembled WGS sequence"/>
</dbReference>
<feature type="transmembrane region" description="Helical" evidence="2">
    <location>
        <begin position="118"/>
        <end position="139"/>
    </location>
</feature>
<feature type="compositionally biased region" description="Basic and acidic residues" evidence="1">
    <location>
        <begin position="53"/>
        <end position="68"/>
    </location>
</feature>
<keyword evidence="2" id="KW-1133">Transmembrane helix</keyword>
<organism evidence="3 4">
    <name type="scientific">Phascolomyces articulosus</name>
    <dbReference type="NCBI Taxonomy" id="60185"/>
    <lineage>
        <taxon>Eukaryota</taxon>
        <taxon>Fungi</taxon>
        <taxon>Fungi incertae sedis</taxon>
        <taxon>Mucoromycota</taxon>
        <taxon>Mucoromycotina</taxon>
        <taxon>Mucoromycetes</taxon>
        <taxon>Mucorales</taxon>
        <taxon>Lichtheimiaceae</taxon>
        <taxon>Phascolomyces</taxon>
    </lineage>
</organism>
<feature type="transmembrane region" description="Helical" evidence="2">
    <location>
        <begin position="151"/>
        <end position="170"/>
    </location>
</feature>
<evidence type="ECO:0000256" key="1">
    <source>
        <dbReference type="SAM" id="MobiDB-lite"/>
    </source>
</evidence>
<accession>A0AAD5PFD8</accession>
<feature type="transmembrane region" description="Helical" evidence="2">
    <location>
        <begin position="182"/>
        <end position="200"/>
    </location>
</feature>
<protein>
    <submittedName>
        <fullName evidence="3">Uncharacterized protein</fullName>
    </submittedName>
</protein>
<proteinExistence type="predicted"/>
<evidence type="ECO:0000313" key="3">
    <source>
        <dbReference type="EMBL" id="KAI9266480.1"/>
    </source>
</evidence>
<gene>
    <name evidence="3" type="ORF">BDA99DRAFT_23049</name>
</gene>
<name>A0AAD5PFD8_9FUNG</name>
<feature type="compositionally biased region" description="Low complexity" evidence="1">
    <location>
        <begin position="35"/>
        <end position="50"/>
    </location>
</feature>
<evidence type="ECO:0000313" key="4">
    <source>
        <dbReference type="Proteomes" id="UP001209540"/>
    </source>
</evidence>